<dbReference type="EMBL" id="KN549332">
    <property type="protein sequence ID" value="KHJ98289.1"/>
    <property type="molecule type" value="Genomic_DNA"/>
</dbReference>
<accession>A0A0B1TM09</accession>
<feature type="signal peptide" evidence="2">
    <location>
        <begin position="1"/>
        <end position="19"/>
    </location>
</feature>
<dbReference type="PANTHER" id="PTHR34150">
    <property type="entry name" value="PROTEIN CBG08832-RELATED"/>
    <property type="match status" value="1"/>
</dbReference>
<keyword evidence="4" id="KW-1185">Reference proteome</keyword>
<evidence type="ECO:0000256" key="2">
    <source>
        <dbReference type="SAM" id="SignalP"/>
    </source>
</evidence>
<feature type="chain" id="PRO_5002083376" evidence="2">
    <location>
        <begin position="20"/>
        <end position="370"/>
    </location>
</feature>
<evidence type="ECO:0000313" key="3">
    <source>
        <dbReference type="EMBL" id="KHJ98289.1"/>
    </source>
</evidence>
<organism evidence="3 4">
    <name type="scientific">Oesophagostomum dentatum</name>
    <name type="common">Nodular worm</name>
    <dbReference type="NCBI Taxonomy" id="61180"/>
    <lineage>
        <taxon>Eukaryota</taxon>
        <taxon>Metazoa</taxon>
        <taxon>Ecdysozoa</taxon>
        <taxon>Nematoda</taxon>
        <taxon>Chromadorea</taxon>
        <taxon>Rhabditida</taxon>
        <taxon>Rhabditina</taxon>
        <taxon>Rhabditomorpha</taxon>
        <taxon>Strongyloidea</taxon>
        <taxon>Strongylidae</taxon>
        <taxon>Oesophagostomum</taxon>
    </lineage>
</organism>
<dbReference type="Proteomes" id="UP000053660">
    <property type="component" value="Unassembled WGS sequence"/>
</dbReference>
<dbReference type="SMART" id="SM00289">
    <property type="entry name" value="WR1"/>
    <property type="match status" value="3"/>
</dbReference>
<dbReference type="OrthoDB" id="5870787at2759"/>
<reference evidence="3 4" key="1">
    <citation type="submission" date="2014-03" db="EMBL/GenBank/DDBJ databases">
        <title>Draft genome of the hookworm Oesophagostomum dentatum.</title>
        <authorList>
            <person name="Mitreva M."/>
        </authorList>
    </citation>
    <scope>NUCLEOTIDE SEQUENCE [LARGE SCALE GENOMIC DNA]</scope>
    <source>
        <strain evidence="3 4">OD-Hann</strain>
    </source>
</reference>
<dbReference type="PANTHER" id="PTHR34150:SF4">
    <property type="entry name" value="CHITIN BINDING DOMAIN (CHTBD2) CONTAINING"/>
    <property type="match status" value="1"/>
</dbReference>
<feature type="compositionally biased region" description="Low complexity" evidence="1">
    <location>
        <begin position="241"/>
        <end position="265"/>
    </location>
</feature>
<feature type="compositionally biased region" description="Acidic residues" evidence="1">
    <location>
        <begin position="170"/>
        <end position="184"/>
    </location>
</feature>
<dbReference type="InterPro" id="IPR006150">
    <property type="entry name" value="Cys_repeat_1"/>
</dbReference>
<evidence type="ECO:0000313" key="4">
    <source>
        <dbReference type="Proteomes" id="UP000053660"/>
    </source>
</evidence>
<protein>
    <submittedName>
        <fullName evidence="3">ShTK domain protein</fullName>
    </submittedName>
</protein>
<proteinExistence type="predicted"/>
<name>A0A0B1TM09_OESDE</name>
<sequence length="370" mass="40464">MSRFIPLFLLYALSKNSYSRYFDVCPSRKISIGACLAGLCPLGSECINNYCCKTKTVTTTPETENVEEFGKCRGGQDAIGECVSELCPSGYVCSENLCCGNQTATTEASTKESMERTTTTTVVRAKTFKPFTNEPSTMESSSEPTTTSGESMEVVEIVDLTMDSTTPQIDGEDGEGSTEDEDEEATRWIETTTADMTEIESIRSSFRVLKSKESNENEESLTTTTERSTDYETEEEKEEIQSILSTSTSTTTSTTTHSKPDTSTSRGATANLKTTTTTQQPQICPVGESIGECISDQCPEGHTCFRNTCCIVTPQINCTDALSGCLPHLCDKRGYKEFTTTNCARTCARCHVSELASKTFQYFMLCPSPP</sequence>
<gene>
    <name evidence="3" type="ORF">OESDEN_01729</name>
</gene>
<evidence type="ECO:0000256" key="1">
    <source>
        <dbReference type="SAM" id="MobiDB-lite"/>
    </source>
</evidence>
<feature type="region of interest" description="Disordered" evidence="1">
    <location>
        <begin position="129"/>
        <end position="185"/>
    </location>
</feature>
<keyword evidence="2" id="KW-0732">Signal</keyword>
<dbReference type="AlphaFoldDB" id="A0A0B1TM09"/>
<feature type="compositionally biased region" description="Low complexity" evidence="1">
    <location>
        <begin position="132"/>
        <end position="152"/>
    </location>
</feature>
<feature type="region of interest" description="Disordered" evidence="1">
    <location>
        <begin position="210"/>
        <end position="277"/>
    </location>
</feature>